<evidence type="ECO:0000256" key="3">
    <source>
        <dbReference type="ARBA" id="ARBA00023212"/>
    </source>
</evidence>
<dbReference type="PANTHER" id="PTHR20544:SF0">
    <property type="entry name" value="NUCLEOPROTEIN TPR_MLP1 DOMAIN-CONTAINING PROTEIN"/>
    <property type="match status" value="1"/>
</dbReference>
<evidence type="ECO:0000256" key="2">
    <source>
        <dbReference type="ARBA" id="ARBA00022490"/>
    </source>
</evidence>
<feature type="compositionally biased region" description="Polar residues" evidence="6">
    <location>
        <begin position="300"/>
        <end position="312"/>
    </location>
</feature>
<evidence type="ECO:0000313" key="7">
    <source>
        <dbReference type="EMBL" id="CCI41364.1"/>
    </source>
</evidence>
<keyword evidence="2" id="KW-0963">Cytoplasm</keyword>
<feature type="compositionally biased region" description="Low complexity" evidence="6">
    <location>
        <begin position="1390"/>
        <end position="1400"/>
    </location>
</feature>
<reference evidence="7 8" key="1">
    <citation type="submission" date="2012-05" db="EMBL/GenBank/DDBJ databases">
        <title>Recombination and specialization in a pathogen metapopulation.</title>
        <authorList>
            <person name="Gardiner A."/>
            <person name="Kemen E."/>
            <person name="Schultz-Larsen T."/>
            <person name="MacLean D."/>
            <person name="Van Oosterhout C."/>
            <person name="Jones J.D.G."/>
        </authorList>
    </citation>
    <scope>NUCLEOTIDE SEQUENCE [LARGE SCALE GENOMIC DNA]</scope>
    <source>
        <strain evidence="7 8">Ac Nc2</strain>
    </source>
</reference>
<dbReference type="Proteomes" id="UP000053237">
    <property type="component" value="Unassembled WGS sequence"/>
</dbReference>
<comment type="similarity">
    <text evidence="4">Belongs to the CEP135/TSGA10 family.</text>
</comment>
<evidence type="ECO:0000256" key="5">
    <source>
        <dbReference type="SAM" id="Coils"/>
    </source>
</evidence>
<feature type="coiled-coil region" evidence="5">
    <location>
        <begin position="243"/>
        <end position="270"/>
    </location>
</feature>
<dbReference type="EMBL" id="CAIX01000018">
    <property type="protein sequence ID" value="CCI41364.1"/>
    <property type="molecule type" value="Genomic_DNA"/>
</dbReference>
<sequence length="1447" mass="167557">MSSTGSTDSTGLSFSQRDSMENVSPRSPSSATFSSQHTKENVLQTLSNDMASVQNQLRAMEYTEPLSFDSVPLVHHLLTDIVHITERNSSLETSTIAFNRECEQQRQMLSFLQQENTNLIQENNSVRTVSYRYLDRYSHPRKLHLELIQQEESLSERENACHLNVQSARDEVKHLLFTNNQLIAQLRDKDQTIENLRNKMEILLQTEALQTAEIPPLPPRIEITGEAFLPETKPKSPQLLHSNDKKRQLIAQLENSVQTLTKDHTALQKHCDLLQAQLQARDLEIKRLASKMSTERHHTTPQQLASLPTNTESTSAIKEDDVQVEQLNAHIDFLTDQTAKYEAKLAQVSGRLRVQEELSAELRRFQQLCEELQRENEELQGKLLSTQQERDELMLTREQETDPEATTPEMEQLIQQKNRLEDALRACHYDKISYTNALNNAMAHNRVLLSDLSQTKAQAQALQSQQNRLQQQLSELQTSYLSQTRELELTRSNLSAVEEQLRLESEKNVSLHRELRSMDTVLNDRDQETQRLNRVLASRDGEMERLTRERDNAHAKMEDDAAPGHRYRSLIAQERKWLQQEREQNRQQRQKLMEDLVEAEKRIQESKLETQVVEMELKKLEESNRMLQLEREQAQHALEDKMALIRVQLTEIETLQNENALLRVSKPDASRVEALETASIRLESEVVSLRKQSESLRDENTQLCARLDASKQTDRRLQEELLRFQKEIALLEQNQTLAQREKEEWMNKYEKSSLELRSALQRAQYLETQYEQLTSDMECKQLGWTHHQAAMDRTKSLEMTQQLQEAQNRLKFVSSQFHEMETQMDREKREHQSAQKRIILLEEELSQARQSHNRIEALLLETQSRNAEKDELLLEKASSLEQSKALLDRMQSSRDEADAHVGQVERELERVRLQLEEARGRSRTHEETSSTLLSELSCARQSLEAIEQENDSLHDQMDTLMEKIAGMETAEKKMHEQHAMELGELNQTLNQKRSLEDRMEQTENRLVEMESAVRKGRVEIDRLEQERLLEIHERKALLTDLENMTSENQNVSEECSMMRVQLGQMEERAVQLKQRIQMVERLRDGLEVERDDLESTLRSVAKQLEGVQIGRNEMSRINEELTSVNEALRKRIEEMERGKEAEGVKSSNYQLEITTYRDQISHLTDHLREKEEALAGARARELALEGAVTTQRSISTEISAQRYGAEAQRAASAQKIVQMEAKIGSFQLESKRFRDQIQMEQVRNAELEGVATLVRQKLAEKEAELTAMKEQRDVLARELESVYGSAEGRRCSPDMLVADLYMTPESAESAELGMTGTRSERTDGTEKSPVLLPICALLKAQEKCKELEEQLHRQDSTIQQLERSRSKFKRFAAKYEQEIEQRDRLIEVLQSSAGSSGRASQEPEEEKEHWPMHSENATTPQALRLPSSAEAIRPTGRQRPKRRQRNM</sequence>
<feature type="coiled-coil region" evidence="5">
    <location>
        <begin position="894"/>
        <end position="1180"/>
    </location>
</feature>
<comment type="subcellular location">
    <subcellularLocation>
        <location evidence="1">Cytoplasm</location>
        <location evidence="1">Cytoskeleton</location>
        <location evidence="1">Microtubule organizing center</location>
        <location evidence="1">Centrosome</location>
        <location evidence="1">Centriole</location>
    </subcellularLocation>
</comment>
<feature type="coiled-coil region" evidence="5">
    <location>
        <begin position="179"/>
        <end position="206"/>
    </location>
</feature>
<feature type="region of interest" description="Disordered" evidence="6">
    <location>
        <begin position="1386"/>
        <end position="1447"/>
    </location>
</feature>
<feature type="coiled-coil region" evidence="5">
    <location>
        <begin position="1244"/>
        <end position="1278"/>
    </location>
</feature>
<feature type="compositionally biased region" description="Basic residues" evidence="6">
    <location>
        <begin position="1436"/>
        <end position="1447"/>
    </location>
</feature>
<feature type="coiled-coil region" evidence="5">
    <location>
        <begin position="452"/>
        <end position="479"/>
    </location>
</feature>
<name>A0A024G4Y6_9STRA</name>
<feature type="coiled-coil region" evidence="5">
    <location>
        <begin position="575"/>
        <end position="640"/>
    </location>
</feature>
<evidence type="ECO:0000256" key="4">
    <source>
        <dbReference type="ARBA" id="ARBA00038123"/>
    </source>
</evidence>
<dbReference type="InParanoid" id="A0A024G4Y6"/>
<gene>
    <name evidence="7" type="ORF">BN9_021480</name>
</gene>
<dbReference type="OrthoDB" id="10254663at2759"/>
<dbReference type="PANTHER" id="PTHR20544">
    <property type="entry name" value="CENTROSOMAL PROTEIN CEP135"/>
    <property type="match status" value="1"/>
</dbReference>
<comment type="caution">
    <text evidence="7">The sequence shown here is derived from an EMBL/GenBank/DDBJ whole genome shotgun (WGS) entry which is preliminary data.</text>
</comment>
<dbReference type="InterPro" id="IPR051877">
    <property type="entry name" value="Centriole_BasalBody_StrucProt"/>
</dbReference>
<feature type="coiled-coil region" evidence="5">
    <location>
        <begin position="672"/>
        <end position="858"/>
    </location>
</feature>
<evidence type="ECO:0000256" key="6">
    <source>
        <dbReference type="SAM" id="MobiDB-lite"/>
    </source>
</evidence>
<proteinExistence type="inferred from homology"/>
<dbReference type="STRING" id="65357.A0A024G4Y6"/>
<keyword evidence="5" id="KW-0175">Coiled coil</keyword>
<feature type="compositionally biased region" description="Low complexity" evidence="6">
    <location>
        <begin position="24"/>
        <end position="35"/>
    </location>
</feature>
<evidence type="ECO:0000256" key="1">
    <source>
        <dbReference type="ARBA" id="ARBA00004114"/>
    </source>
</evidence>
<evidence type="ECO:0000313" key="8">
    <source>
        <dbReference type="Proteomes" id="UP000053237"/>
    </source>
</evidence>
<feature type="region of interest" description="Disordered" evidence="6">
    <location>
        <begin position="1"/>
        <end position="38"/>
    </location>
</feature>
<keyword evidence="3" id="KW-0206">Cytoskeleton</keyword>
<feature type="region of interest" description="Disordered" evidence="6">
    <location>
        <begin position="292"/>
        <end position="312"/>
    </location>
</feature>
<keyword evidence="8" id="KW-1185">Reference proteome</keyword>
<accession>A0A024G4Y6</accession>
<dbReference type="GO" id="GO:0005814">
    <property type="term" value="C:centriole"/>
    <property type="evidence" value="ECO:0007669"/>
    <property type="project" value="UniProtKB-SubCell"/>
</dbReference>
<organism evidence="7 8">
    <name type="scientific">Albugo candida</name>
    <dbReference type="NCBI Taxonomy" id="65357"/>
    <lineage>
        <taxon>Eukaryota</taxon>
        <taxon>Sar</taxon>
        <taxon>Stramenopiles</taxon>
        <taxon>Oomycota</taxon>
        <taxon>Peronosporomycetes</taxon>
        <taxon>Albuginales</taxon>
        <taxon>Albuginaceae</taxon>
        <taxon>Albugo</taxon>
    </lineage>
</organism>
<feature type="coiled-coil region" evidence="5">
    <location>
        <begin position="324"/>
        <end position="396"/>
    </location>
</feature>
<feature type="compositionally biased region" description="Low complexity" evidence="6">
    <location>
        <begin position="1"/>
        <end position="15"/>
    </location>
</feature>
<protein>
    <submittedName>
        <fullName evidence="7">Uncharacterized protein</fullName>
    </submittedName>
</protein>